<dbReference type="EMBL" id="SWKV01000075">
    <property type="protein sequence ID" value="KAF3033811.1"/>
    <property type="molecule type" value="Genomic_DNA"/>
</dbReference>
<organism evidence="1 2">
    <name type="scientific">Didymella heteroderae</name>
    <dbReference type="NCBI Taxonomy" id="1769908"/>
    <lineage>
        <taxon>Eukaryota</taxon>
        <taxon>Fungi</taxon>
        <taxon>Dikarya</taxon>
        <taxon>Ascomycota</taxon>
        <taxon>Pezizomycotina</taxon>
        <taxon>Dothideomycetes</taxon>
        <taxon>Pleosporomycetidae</taxon>
        <taxon>Pleosporales</taxon>
        <taxon>Pleosporineae</taxon>
        <taxon>Didymellaceae</taxon>
        <taxon>Didymella</taxon>
    </lineage>
</organism>
<comment type="caution">
    <text evidence="1">The sequence shown here is derived from an EMBL/GenBank/DDBJ whole genome shotgun (WGS) entry which is preliminary data.</text>
</comment>
<accession>A0A9P4WJK8</accession>
<evidence type="ECO:0000313" key="1">
    <source>
        <dbReference type="EMBL" id="KAF3033811.1"/>
    </source>
</evidence>
<proteinExistence type="predicted"/>
<dbReference type="Proteomes" id="UP000758155">
    <property type="component" value="Unassembled WGS sequence"/>
</dbReference>
<dbReference type="AlphaFoldDB" id="A0A9P4WJK8"/>
<sequence>MAASHPGNHQTTLPSHYGHGAAIAADINADSNAELGPVDLIMTGSRQLVTGFLTLLIELIKAIIRFITPLAHLMPSLAMYMRVMQAIPTTISFMLSDNIHFVDALGTKHSLPFQNPGSSEYGRLLLKSLS</sequence>
<evidence type="ECO:0000313" key="2">
    <source>
        <dbReference type="Proteomes" id="UP000758155"/>
    </source>
</evidence>
<keyword evidence="2" id="KW-1185">Reference proteome</keyword>
<name>A0A9P4WJK8_9PLEO</name>
<gene>
    <name evidence="1" type="ORF">E8E12_003179</name>
</gene>
<dbReference type="OrthoDB" id="1577640at2759"/>
<protein>
    <submittedName>
        <fullName evidence="1">Uncharacterized protein</fullName>
    </submittedName>
</protein>
<reference evidence="1" key="1">
    <citation type="submission" date="2019-04" db="EMBL/GenBank/DDBJ databases">
        <title>Sequencing of skin fungus with MAO and IRED activity.</title>
        <authorList>
            <person name="Marsaioli A.J."/>
            <person name="Bonatto J.M.C."/>
            <person name="Reis Junior O."/>
        </authorList>
    </citation>
    <scope>NUCLEOTIDE SEQUENCE</scope>
    <source>
        <strain evidence="1">28M1</strain>
    </source>
</reference>